<evidence type="ECO:0008006" key="3">
    <source>
        <dbReference type="Google" id="ProtNLM"/>
    </source>
</evidence>
<proteinExistence type="predicted"/>
<dbReference type="AlphaFoldDB" id="A0A845DY79"/>
<dbReference type="OrthoDB" id="2971477at2"/>
<accession>A0A845DY79</accession>
<sequence length="68" mass="7898">MNQYRLDRYEGSYAILVEDSEFQNELYVLKERLIGFVKPGDCLEIEFDTIGNLKHVAIISTPDKMEKA</sequence>
<comment type="caution">
    <text evidence="1">The sequence shown here is derived from an EMBL/GenBank/DDBJ whole genome shotgun (WGS) entry which is preliminary data.</text>
</comment>
<protein>
    <recommendedName>
        <fullName evidence="3">DUF3006 domain-containing protein</fullName>
    </recommendedName>
</protein>
<reference evidence="1 2" key="1">
    <citation type="submission" date="2019-11" db="EMBL/GenBank/DDBJ databases">
        <title>Genome sequences of 17 halophilic strains isolated from different environments.</title>
        <authorList>
            <person name="Furrow R.E."/>
        </authorList>
    </citation>
    <scope>NUCLEOTIDE SEQUENCE [LARGE SCALE GENOMIC DNA]</scope>
    <source>
        <strain evidence="1 2">22511_23_Filter</strain>
    </source>
</reference>
<gene>
    <name evidence="1" type="ORF">GLW04_15280</name>
</gene>
<dbReference type="Proteomes" id="UP000460949">
    <property type="component" value="Unassembled WGS sequence"/>
</dbReference>
<evidence type="ECO:0000313" key="2">
    <source>
        <dbReference type="Proteomes" id="UP000460949"/>
    </source>
</evidence>
<dbReference type="RefSeq" id="WP_027956119.1">
    <property type="nucleotide sequence ID" value="NZ_JAIVAK010000011.1"/>
</dbReference>
<name>A0A845DY79_9BACI</name>
<organism evidence="1 2">
    <name type="scientific">Halobacillus litoralis</name>
    <dbReference type="NCBI Taxonomy" id="45668"/>
    <lineage>
        <taxon>Bacteria</taxon>
        <taxon>Bacillati</taxon>
        <taxon>Bacillota</taxon>
        <taxon>Bacilli</taxon>
        <taxon>Bacillales</taxon>
        <taxon>Bacillaceae</taxon>
        <taxon>Halobacillus</taxon>
    </lineage>
</organism>
<evidence type="ECO:0000313" key="1">
    <source>
        <dbReference type="EMBL" id="MYL21262.1"/>
    </source>
</evidence>
<dbReference type="EMBL" id="WMET01000004">
    <property type="protein sequence ID" value="MYL21262.1"/>
    <property type="molecule type" value="Genomic_DNA"/>
</dbReference>